<dbReference type="InterPro" id="IPR042092">
    <property type="entry name" value="PsdUridine_s_RsuA/RluB/E/F_cat"/>
</dbReference>
<evidence type="ECO:0000256" key="1">
    <source>
        <dbReference type="ARBA" id="ARBA00008348"/>
    </source>
</evidence>
<dbReference type="PANTHER" id="PTHR47683">
    <property type="entry name" value="PSEUDOURIDINE SYNTHASE FAMILY PROTEIN-RELATED"/>
    <property type="match status" value="1"/>
</dbReference>
<dbReference type="Gene3D" id="3.30.70.1560">
    <property type="entry name" value="Alpha-L RNA-binding motif"/>
    <property type="match status" value="1"/>
</dbReference>
<dbReference type="InterPro" id="IPR002942">
    <property type="entry name" value="S4_RNA-bd"/>
</dbReference>
<evidence type="ECO:0000256" key="4">
    <source>
        <dbReference type="RuleBase" id="RU003887"/>
    </source>
</evidence>
<organism evidence="7 8">
    <name type="scientific">Algivirga pacifica</name>
    <dbReference type="NCBI Taxonomy" id="1162670"/>
    <lineage>
        <taxon>Bacteria</taxon>
        <taxon>Pseudomonadati</taxon>
        <taxon>Bacteroidota</taxon>
        <taxon>Cytophagia</taxon>
        <taxon>Cytophagales</taxon>
        <taxon>Flammeovirgaceae</taxon>
        <taxon>Algivirga</taxon>
    </lineage>
</organism>
<dbReference type="InterPro" id="IPR050343">
    <property type="entry name" value="RsuA_PseudoU_synthase"/>
</dbReference>
<comment type="similarity">
    <text evidence="1 4">Belongs to the pseudouridine synthase RsuA family.</text>
</comment>
<dbReference type="EC" id="5.4.99.-" evidence="4"/>
<name>A0ABP9DFM9_9BACT</name>
<dbReference type="Pfam" id="PF00849">
    <property type="entry name" value="PseudoU_synth_2"/>
    <property type="match status" value="1"/>
</dbReference>
<evidence type="ECO:0000256" key="2">
    <source>
        <dbReference type="ARBA" id="ARBA00023235"/>
    </source>
</evidence>
<reference evidence="8" key="1">
    <citation type="journal article" date="2019" name="Int. J. Syst. Evol. Microbiol.">
        <title>The Global Catalogue of Microorganisms (GCM) 10K type strain sequencing project: providing services to taxonomists for standard genome sequencing and annotation.</title>
        <authorList>
            <consortium name="The Broad Institute Genomics Platform"/>
            <consortium name="The Broad Institute Genome Sequencing Center for Infectious Disease"/>
            <person name="Wu L."/>
            <person name="Ma J."/>
        </authorList>
    </citation>
    <scope>NUCLEOTIDE SEQUENCE [LARGE SCALE GENOMIC DNA]</scope>
    <source>
        <strain evidence="8">JCM 18326</strain>
    </source>
</reference>
<keyword evidence="3" id="KW-0694">RNA-binding</keyword>
<protein>
    <recommendedName>
        <fullName evidence="4">Pseudouridine synthase</fullName>
        <ecNumber evidence="4">5.4.99.-</ecNumber>
    </recommendedName>
</protein>
<feature type="domain" description="RNA-binding S4" evidence="6">
    <location>
        <begin position="96"/>
        <end position="157"/>
    </location>
</feature>
<dbReference type="SUPFAM" id="SSF55174">
    <property type="entry name" value="Alpha-L RNA-binding motif"/>
    <property type="match status" value="1"/>
</dbReference>
<dbReference type="RefSeq" id="WP_345372290.1">
    <property type="nucleotide sequence ID" value="NZ_BAABJX010000036.1"/>
</dbReference>
<evidence type="ECO:0000256" key="5">
    <source>
        <dbReference type="SAM" id="MobiDB-lite"/>
    </source>
</evidence>
<dbReference type="SMART" id="SM00363">
    <property type="entry name" value="S4"/>
    <property type="match status" value="1"/>
</dbReference>
<dbReference type="InterPro" id="IPR020103">
    <property type="entry name" value="PsdUridine_synth_cat_dom_sf"/>
</dbReference>
<feature type="region of interest" description="Disordered" evidence="5">
    <location>
        <begin position="1"/>
        <end position="71"/>
    </location>
</feature>
<accession>A0ABP9DFM9</accession>
<evidence type="ECO:0000259" key="6">
    <source>
        <dbReference type="SMART" id="SM00363"/>
    </source>
</evidence>
<dbReference type="InterPro" id="IPR000748">
    <property type="entry name" value="PsdUridine_synth_RsuA/RluB/E/F"/>
</dbReference>
<dbReference type="NCBIfam" id="TIGR00093">
    <property type="entry name" value="pseudouridine synthase"/>
    <property type="match status" value="1"/>
</dbReference>
<proteinExistence type="inferred from homology"/>
<dbReference type="PROSITE" id="PS01149">
    <property type="entry name" value="PSI_RSU"/>
    <property type="match status" value="1"/>
</dbReference>
<evidence type="ECO:0000313" key="8">
    <source>
        <dbReference type="Proteomes" id="UP001500298"/>
    </source>
</evidence>
<dbReference type="InterPro" id="IPR036986">
    <property type="entry name" value="S4_RNA-bd_sf"/>
</dbReference>
<keyword evidence="8" id="KW-1185">Reference proteome</keyword>
<sequence length="341" mass="39228">MADKKQQRPSSGKSRKSGAKPFEQFMKKKGTQEESSPSRGGGFSKKNTQRSAPKAKPKAHGSQEHAEAPSYNFAKIRQIEKEQQTADQLDKKRDGIRLNKYISNSGVCSRREADKLIEQGEITVNNEVVKELGYKVKGKDLVRYKGRVLKREKLFYVLLNKPAGFITTTKDPKERKTVMNLVKNACEERIYPVGRLDRATTGLLLFTNDGEFAKKMAHPSNETQKVYYVELNKPLSEEDEYTIRMREFELEDGPVDLDGLSVNAEDRRQIGIELHSGRNRIVRRIFEHFNYTVVKLDRTVLGGLTKKDLPRGKWRYLDEQELINLKYLDKGSRSSKKKKKR</sequence>
<dbReference type="PANTHER" id="PTHR47683:SF2">
    <property type="entry name" value="RNA-BINDING S4 DOMAIN-CONTAINING PROTEIN"/>
    <property type="match status" value="1"/>
</dbReference>
<dbReference type="CDD" id="cd02870">
    <property type="entry name" value="PseudoU_synth_RsuA_like"/>
    <property type="match status" value="1"/>
</dbReference>
<dbReference type="Proteomes" id="UP001500298">
    <property type="component" value="Unassembled WGS sequence"/>
</dbReference>
<keyword evidence="2 4" id="KW-0413">Isomerase</keyword>
<evidence type="ECO:0000256" key="3">
    <source>
        <dbReference type="PROSITE-ProRule" id="PRU00182"/>
    </source>
</evidence>
<dbReference type="EMBL" id="BAABJX010000036">
    <property type="protein sequence ID" value="GAA4838731.1"/>
    <property type="molecule type" value="Genomic_DNA"/>
</dbReference>
<dbReference type="SUPFAM" id="SSF55120">
    <property type="entry name" value="Pseudouridine synthase"/>
    <property type="match status" value="1"/>
</dbReference>
<dbReference type="PROSITE" id="PS50889">
    <property type="entry name" value="S4"/>
    <property type="match status" value="1"/>
</dbReference>
<dbReference type="Gene3D" id="3.30.70.580">
    <property type="entry name" value="Pseudouridine synthase I, catalytic domain, N-terminal subdomain"/>
    <property type="match status" value="1"/>
</dbReference>
<dbReference type="InterPro" id="IPR006145">
    <property type="entry name" value="PsdUridine_synth_RsuA/RluA"/>
</dbReference>
<dbReference type="InterPro" id="IPR018496">
    <property type="entry name" value="PsdUridine_synth_RsuA/RluB_CS"/>
</dbReference>
<dbReference type="Gene3D" id="3.10.290.10">
    <property type="entry name" value="RNA-binding S4 domain"/>
    <property type="match status" value="1"/>
</dbReference>
<dbReference type="Pfam" id="PF01479">
    <property type="entry name" value="S4"/>
    <property type="match status" value="1"/>
</dbReference>
<gene>
    <name evidence="7" type="ORF">GCM10023331_24960</name>
</gene>
<dbReference type="CDD" id="cd00165">
    <property type="entry name" value="S4"/>
    <property type="match status" value="1"/>
</dbReference>
<comment type="caution">
    <text evidence="7">The sequence shown here is derived from an EMBL/GenBank/DDBJ whole genome shotgun (WGS) entry which is preliminary data.</text>
</comment>
<evidence type="ECO:0000313" key="7">
    <source>
        <dbReference type="EMBL" id="GAA4838731.1"/>
    </source>
</evidence>
<dbReference type="InterPro" id="IPR020094">
    <property type="entry name" value="TruA/RsuA/RluB/E/F_N"/>
</dbReference>